<proteinExistence type="predicted"/>
<dbReference type="Proteomes" id="UP000003860">
    <property type="component" value="Unassembled WGS sequence"/>
</dbReference>
<gene>
    <name evidence="1" type="ORF">Cpap_1041</name>
</gene>
<dbReference type="AlphaFoldDB" id="F1TG38"/>
<keyword evidence="2" id="KW-1185">Reference proteome</keyword>
<reference evidence="1" key="1">
    <citation type="submission" date="2009-07" db="EMBL/GenBank/DDBJ databases">
        <authorList>
            <consortium name="US DOE Joint Genome Institute (JGI-PGF)"/>
            <person name="Lucas S."/>
            <person name="Copeland A."/>
            <person name="Lapidus A."/>
            <person name="Glavina del Rio T."/>
            <person name="Tice H."/>
            <person name="Bruce D."/>
            <person name="Goodwin L."/>
            <person name="Pitluck S."/>
            <person name="Larimer F."/>
            <person name="Land M.L."/>
            <person name="Mouttaki H."/>
            <person name="He Z."/>
            <person name="Zhou J."/>
            <person name="Hemme C.L."/>
        </authorList>
    </citation>
    <scope>NUCLEOTIDE SEQUENCE [LARGE SCALE GENOMIC DNA]</scope>
    <source>
        <strain evidence="1">DSM 2782</strain>
    </source>
</reference>
<dbReference type="OrthoDB" id="1739697at2"/>
<reference evidence="1" key="2">
    <citation type="submission" date="2011-01" db="EMBL/GenBank/DDBJ databases">
        <title>The Non-contiguous Finished genome of Clostridium papyrosolvens.</title>
        <authorList>
            <person name="Lucas S."/>
            <person name="Copeland A."/>
            <person name="Lapidus A."/>
            <person name="Cheng J.-F."/>
            <person name="Goodwin L."/>
            <person name="Pitluck S."/>
            <person name="Misra M."/>
            <person name="Chertkov O."/>
            <person name="Detter J.C."/>
            <person name="Han C."/>
            <person name="Tapia R."/>
            <person name="Land M."/>
            <person name="Hauser L."/>
            <person name="Kyrpides N."/>
            <person name="Ivanova N."/>
            <person name="Pagani I."/>
            <person name="Mouttaki H."/>
            <person name="He Z."/>
            <person name="Zhou J."/>
            <person name="Hemme C.L."/>
            <person name="Woyke T."/>
        </authorList>
    </citation>
    <scope>NUCLEOTIDE SEQUENCE [LARGE SCALE GENOMIC DNA]</scope>
    <source>
        <strain evidence="1">DSM 2782</strain>
    </source>
</reference>
<name>F1TG38_9FIRM</name>
<sequence length="87" mass="9605">MGYTEINESNGCTEDEEVHMTSFCNSLIGYTVGDALKAAGDRGYPVDGIFISSPPKINITEYDDTFRVIRVKTLNNKSLNLLVCKPL</sequence>
<accession>F1TG38</accession>
<dbReference type="EMBL" id="ACXX02000012">
    <property type="protein sequence ID" value="EGD46657.1"/>
    <property type="molecule type" value="Genomic_DNA"/>
</dbReference>
<evidence type="ECO:0000313" key="2">
    <source>
        <dbReference type="Proteomes" id="UP000003860"/>
    </source>
</evidence>
<dbReference type="eggNOG" id="ENOG5034199">
    <property type="taxonomic scope" value="Bacteria"/>
</dbReference>
<protein>
    <submittedName>
        <fullName evidence="1">Uncharacterized protein</fullName>
    </submittedName>
</protein>
<comment type="caution">
    <text evidence="1">The sequence shown here is derived from an EMBL/GenBank/DDBJ whole genome shotgun (WGS) entry which is preliminary data.</text>
</comment>
<evidence type="ECO:0000313" key="1">
    <source>
        <dbReference type="EMBL" id="EGD46657.1"/>
    </source>
</evidence>
<dbReference type="STRING" id="588581.Cpap_1041"/>
<dbReference type="RefSeq" id="WP_004621047.1">
    <property type="nucleotide sequence ID" value="NZ_ACXX02000012.1"/>
</dbReference>
<organism evidence="1 2">
    <name type="scientific">Ruminiclostridium papyrosolvens DSM 2782</name>
    <dbReference type="NCBI Taxonomy" id="588581"/>
    <lineage>
        <taxon>Bacteria</taxon>
        <taxon>Bacillati</taxon>
        <taxon>Bacillota</taxon>
        <taxon>Clostridia</taxon>
        <taxon>Eubacteriales</taxon>
        <taxon>Oscillospiraceae</taxon>
        <taxon>Ruminiclostridium</taxon>
    </lineage>
</organism>